<dbReference type="AlphaFoldDB" id="A0A0G0CXA5"/>
<dbReference type="EMBL" id="LBOZ01000002">
    <property type="protein sequence ID" value="KKP48042.1"/>
    <property type="molecule type" value="Genomic_DNA"/>
</dbReference>
<dbReference type="SUPFAM" id="SSF52540">
    <property type="entry name" value="P-loop containing nucleoside triphosphate hydrolases"/>
    <property type="match status" value="1"/>
</dbReference>
<gene>
    <name evidence="1" type="ORF">UR38_C0002G0145</name>
</gene>
<evidence type="ECO:0008006" key="3">
    <source>
        <dbReference type="Google" id="ProtNLM"/>
    </source>
</evidence>
<dbReference type="Pfam" id="PF13177">
    <property type="entry name" value="DNA_pol3_delta2"/>
    <property type="match status" value="1"/>
</dbReference>
<dbReference type="InterPro" id="IPR050238">
    <property type="entry name" value="DNA_Rep/Repair_Clamp_Loader"/>
</dbReference>
<dbReference type="PANTHER" id="PTHR11669:SF0">
    <property type="entry name" value="PROTEIN STICHEL-LIKE 2"/>
    <property type="match status" value="1"/>
</dbReference>
<comment type="caution">
    <text evidence="1">The sequence shown here is derived from an EMBL/GenBank/DDBJ whole genome shotgun (WGS) entry which is preliminary data.</text>
</comment>
<dbReference type="InterPro" id="IPR027417">
    <property type="entry name" value="P-loop_NTPase"/>
</dbReference>
<evidence type="ECO:0000313" key="1">
    <source>
        <dbReference type="EMBL" id="KKP48042.1"/>
    </source>
</evidence>
<dbReference type="Proteomes" id="UP000033995">
    <property type="component" value="Unassembled WGS sequence"/>
</dbReference>
<sequence>MHAFILINANPLEFAKKENAKVLNFALQKIEDGRDLKKLVKFSYSEKTAILIENIDNATPETLNAFLKNLEEPNKNLIYILTATNLNNVLPTIISRCEIVRTIKTNGQKLITNNKTSKDFLEIKDRDEAIKYIENAIFFDKSQNNYKNMENYLYTLKNLKANGNVSLQMTNLLVTMGSHG</sequence>
<dbReference type="Gene3D" id="3.40.50.300">
    <property type="entry name" value="P-loop containing nucleotide triphosphate hydrolases"/>
    <property type="match status" value="1"/>
</dbReference>
<name>A0A0G0CXA5_9BACT</name>
<dbReference type="GO" id="GO:0006261">
    <property type="term" value="P:DNA-templated DNA replication"/>
    <property type="evidence" value="ECO:0007669"/>
    <property type="project" value="TreeGrafter"/>
</dbReference>
<evidence type="ECO:0000313" key="2">
    <source>
        <dbReference type="Proteomes" id="UP000033995"/>
    </source>
</evidence>
<reference evidence="1 2" key="1">
    <citation type="journal article" date="2015" name="Nature">
        <title>rRNA introns, odd ribosomes, and small enigmatic genomes across a large radiation of phyla.</title>
        <authorList>
            <person name="Brown C.T."/>
            <person name="Hug L.A."/>
            <person name="Thomas B.C."/>
            <person name="Sharon I."/>
            <person name="Castelle C.J."/>
            <person name="Singh A."/>
            <person name="Wilkins M.J."/>
            <person name="Williams K.H."/>
            <person name="Banfield J.F."/>
        </authorList>
    </citation>
    <scope>NUCLEOTIDE SEQUENCE [LARGE SCALE GENOMIC DNA]</scope>
</reference>
<protein>
    <recommendedName>
        <fullName evidence="3">Polymerase III, delta prime subunit protein</fullName>
    </recommendedName>
</protein>
<accession>A0A0G0CXA5</accession>
<organism evidence="1 2">
    <name type="scientific">Candidatus Woesebacteria bacterium GW2011_GWA2_33_28</name>
    <dbReference type="NCBI Taxonomy" id="1618561"/>
    <lineage>
        <taxon>Bacteria</taxon>
        <taxon>Candidatus Woeseibacteriota</taxon>
    </lineage>
</organism>
<proteinExistence type="predicted"/>
<dbReference type="PANTHER" id="PTHR11669">
    <property type="entry name" value="REPLICATION FACTOR C / DNA POLYMERASE III GAMMA-TAU SUBUNIT"/>
    <property type="match status" value="1"/>
</dbReference>